<dbReference type="GO" id="GO:0071949">
    <property type="term" value="F:FAD binding"/>
    <property type="evidence" value="ECO:0007669"/>
    <property type="project" value="InterPro"/>
</dbReference>
<dbReference type="InterPro" id="IPR050416">
    <property type="entry name" value="FAD-linked_Oxidoreductase"/>
</dbReference>
<gene>
    <name evidence="7" type="ORF">CC78DRAFT_567818</name>
</gene>
<evidence type="ECO:0000256" key="4">
    <source>
        <dbReference type="ARBA" id="ARBA00023002"/>
    </source>
</evidence>
<dbReference type="Pfam" id="PF01565">
    <property type="entry name" value="FAD_binding_4"/>
    <property type="match status" value="1"/>
</dbReference>
<comment type="caution">
    <text evidence="7">The sequence shown here is derived from an EMBL/GenBank/DDBJ whole genome shotgun (WGS) entry which is preliminary data.</text>
</comment>
<dbReference type="InterPro" id="IPR036318">
    <property type="entry name" value="FAD-bd_PCMH-like_sf"/>
</dbReference>
<organism evidence="7 8">
    <name type="scientific">Lojkania enalia</name>
    <dbReference type="NCBI Taxonomy" id="147567"/>
    <lineage>
        <taxon>Eukaryota</taxon>
        <taxon>Fungi</taxon>
        <taxon>Dikarya</taxon>
        <taxon>Ascomycota</taxon>
        <taxon>Pezizomycotina</taxon>
        <taxon>Dothideomycetes</taxon>
        <taxon>Pleosporomycetidae</taxon>
        <taxon>Pleosporales</taxon>
        <taxon>Pleosporales incertae sedis</taxon>
        <taxon>Lojkania</taxon>
    </lineage>
</organism>
<dbReference type="InterPro" id="IPR016166">
    <property type="entry name" value="FAD-bd_PCMH"/>
</dbReference>
<name>A0A9P4KAE6_9PLEO</name>
<dbReference type="InterPro" id="IPR006094">
    <property type="entry name" value="Oxid_FAD_bind_N"/>
</dbReference>
<feature type="domain" description="FAD-binding PCMH-type" evidence="6">
    <location>
        <begin position="64"/>
        <end position="234"/>
    </location>
</feature>
<dbReference type="Proteomes" id="UP000800093">
    <property type="component" value="Unassembled WGS sequence"/>
</dbReference>
<evidence type="ECO:0000313" key="7">
    <source>
        <dbReference type="EMBL" id="KAF2265021.1"/>
    </source>
</evidence>
<keyword evidence="2" id="KW-0285">Flavoprotein</keyword>
<evidence type="ECO:0000256" key="1">
    <source>
        <dbReference type="ARBA" id="ARBA00005466"/>
    </source>
</evidence>
<keyword evidence="3" id="KW-0274">FAD</keyword>
<dbReference type="Gene3D" id="3.30.465.10">
    <property type="match status" value="1"/>
</dbReference>
<keyword evidence="8" id="KW-1185">Reference proteome</keyword>
<keyword evidence="4" id="KW-0560">Oxidoreductase</keyword>
<dbReference type="PROSITE" id="PS51387">
    <property type="entry name" value="FAD_PCMH"/>
    <property type="match status" value="1"/>
</dbReference>
<dbReference type="OrthoDB" id="2151789at2759"/>
<keyword evidence="5" id="KW-0732">Signal</keyword>
<dbReference type="SUPFAM" id="SSF56176">
    <property type="entry name" value="FAD-binding/transporter-associated domain-like"/>
    <property type="match status" value="1"/>
</dbReference>
<dbReference type="InterPro" id="IPR016169">
    <property type="entry name" value="FAD-bd_PCMH_sub2"/>
</dbReference>
<feature type="chain" id="PRO_5040277468" evidence="5">
    <location>
        <begin position="27"/>
        <end position="492"/>
    </location>
</feature>
<sequence length="492" mass="53786">MAIVSSFTIMFNILIFLFFPFSPALASNEEACSQLASNYPERVVDISTLDAYNRLRMHHFSPTAYGTPLCIYSPESVDALVEAFSIITANDAKIAIRGQGHSPLPGWADIDGGVTVVTSNIKDISYDEASGNVLAGMGNTWGEVYEYAETFGRLANGARHLTVGLATVLGGGISHLSSKYGFIADSVMEFELLVANGTLIKASQVSNPDLFFALKAGSTNYGILTRVTLATYPMGKVWGGTLVYTNDHRDAVMRAYAAYQKDGQLDTNSGLLSYMAISNNTYFINFAYLDGVERPKAFQPFYNIPTVADMTALYDNFTELLKPTLPLGVPRWAEGETTFLLDEDLYVDVAALCQNISDGMGAGIQGWTMILMPQPIAKSMITESWKIGSNPMAKNLKEEAQMWFAINIGWMLAEDDAKVTAAMTDILSQIDALAKSRGLHHPFIFANDASEAQDPFQSYGDDVLEILRMVRFDVDPTGFFQTNLPGGYKLGL</sequence>
<dbReference type="GO" id="GO:0016491">
    <property type="term" value="F:oxidoreductase activity"/>
    <property type="evidence" value="ECO:0007669"/>
    <property type="project" value="UniProtKB-KW"/>
</dbReference>
<evidence type="ECO:0000259" key="6">
    <source>
        <dbReference type="PROSITE" id="PS51387"/>
    </source>
</evidence>
<evidence type="ECO:0000256" key="2">
    <source>
        <dbReference type="ARBA" id="ARBA00022630"/>
    </source>
</evidence>
<protein>
    <submittedName>
        <fullName evidence="7">Bifunctional solanapyrone synthase</fullName>
    </submittedName>
</protein>
<evidence type="ECO:0000256" key="5">
    <source>
        <dbReference type="SAM" id="SignalP"/>
    </source>
</evidence>
<dbReference type="AlphaFoldDB" id="A0A9P4KAE6"/>
<accession>A0A9P4KAE6</accession>
<evidence type="ECO:0000256" key="3">
    <source>
        <dbReference type="ARBA" id="ARBA00022827"/>
    </source>
</evidence>
<evidence type="ECO:0000313" key="8">
    <source>
        <dbReference type="Proteomes" id="UP000800093"/>
    </source>
</evidence>
<dbReference type="EMBL" id="ML986611">
    <property type="protein sequence ID" value="KAF2265021.1"/>
    <property type="molecule type" value="Genomic_DNA"/>
</dbReference>
<proteinExistence type="inferred from homology"/>
<comment type="similarity">
    <text evidence="1">Belongs to the oxygen-dependent FAD-linked oxidoreductase family.</text>
</comment>
<feature type="signal peptide" evidence="5">
    <location>
        <begin position="1"/>
        <end position="26"/>
    </location>
</feature>
<dbReference type="PANTHER" id="PTHR42973">
    <property type="entry name" value="BINDING OXIDOREDUCTASE, PUTATIVE (AFU_ORTHOLOGUE AFUA_1G17690)-RELATED"/>
    <property type="match status" value="1"/>
</dbReference>
<reference evidence="8" key="1">
    <citation type="journal article" date="2020" name="Stud. Mycol.">
        <title>101 Dothideomycetes genomes: A test case for predicting lifestyles and emergence of pathogens.</title>
        <authorList>
            <person name="Haridas S."/>
            <person name="Albert R."/>
            <person name="Binder M."/>
            <person name="Bloem J."/>
            <person name="LaButti K."/>
            <person name="Salamov A."/>
            <person name="Andreopoulos B."/>
            <person name="Baker S."/>
            <person name="Barry K."/>
            <person name="Bills G."/>
            <person name="Bluhm B."/>
            <person name="Cannon C."/>
            <person name="Castanera R."/>
            <person name="Culley D."/>
            <person name="Daum C."/>
            <person name="Ezra D."/>
            <person name="Gonzalez J."/>
            <person name="Henrissat B."/>
            <person name="Kuo A."/>
            <person name="Liang C."/>
            <person name="Lipzen A."/>
            <person name="Lutzoni F."/>
            <person name="Magnuson J."/>
            <person name="Mondo S."/>
            <person name="Nolan M."/>
            <person name="Ohm R."/>
            <person name="Pangilinan J."/>
            <person name="Park H.-J."/>
            <person name="Ramirez L."/>
            <person name="Alfaro M."/>
            <person name="Sun H."/>
            <person name="Tritt A."/>
            <person name="Yoshinaga Y."/>
            <person name="Zwiers L.-H."/>
            <person name="Turgeon B."/>
            <person name="Goodwin S."/>
            <person name="Spatafora J."/>
            <person name="Crous P."/>
            <person name="Grigoriev I."/>
        </authorList>
    </citation>
    <scope>NUCLEOTIDE SEQUENCE [LARGE SCALE GENOMIC DNA]</scope>
    <source>
        <strain evidence="8">CBS 304.66</strain>
    </source>
</reference>
<dbReference type="PANTHER" id="PTHR42973:SF54">
    <property type="entry name" value="FAD-BINDING PCMH-TYPE DOMAIN-CONTAINING PROTEIN"/>
    <property type="match status" value="1"/>
</dbReference>